<accession>A0AAE1BIN4</accession>
<keyword evidence="2" id="KW-1185">Reference proteome</keyword>
<organism evidence="1 2">
    <name type="scientific">Petrolisthes cinctipes</name>
    <name type="common">Flat porcelain crab</name>
    <dbReference type="NCBI Taxonomy" id="88211"/>
    <lineage>
        <taxon>Eukaryota</taxon>
        <taxon>Metazoa</taxon>
        <taxon>Ecdysozoa</taxon>
        <taxon>Arthropoda</taxon>
        <taxon>Crustacea</taxon>
        <taxon>Multicrustacea</taxon>
        <taxon>Malacostraca</taxon>
        <taxon>Eumalacostraca</taxon>
        <taxon>Eucarida</taxon>
        <taxon>Decapoda</taxon>
        <taxon>Pleocyemata</taxon>
        <taxon>Anomura</taxon>
        <taxon>Galatheoidea</taxon>
        <taxon>Porcellanidae</taxon>
        <taxon>Petrolisthes</taxon>
    </lineage>
</organism>
<dbReference type="AlphaFoldDB" id="A0AAE1BIN4"/>
<evidence type="ECO:0000313" key="2">
    <source>
        <dbReference type="Proteomes" id="UP001286313"/>
    </source>
</evidence>
<gene>
    <name evidence="1" type="ORF">Pcinc_043506</name>
</gene>
<name>A0AAE1BIN4_PETCI</name>
<sequence length="219" mass="24419">MLSSLLPPSTFTHSPISIICSHYHNNSSTLQPSNFFLFHLNFILSLPVCYTSSTLSLLPSLASSSFNFLPVYPSALTNTPQPICFTQPSLPDYVPPPSIISLSILLPSLTQLNPSLSPFLPILVTFHLPQFPPFLSLYPQEHTSTHPFHPTFPTRIRSSSLHFLHFYPCTLTNTPQLIPFTLPSLTRIRSSSLHSYPIPHRYITCFVSLAPPPPPLSLD</sequence>
<dbReference type="EMBL" id="JAWQEG010008729">
    <property type="protein sequence ID" value="KAK3849754.1"/>
    <property type="molecule type" value="Genomic_DNA"/>
</dbReference>
<comment type="caution">
    <text evidence="1">The sequence shown here is derived from an EMBL/GenBank/DDBJ whole genome shotgun (WGS) entry which is preliminary data.</text>
</comment>
<protein>
    <submittedName>
        <fullName evidence="1">Uncharacterized protein</fullName>
    </submittedName>
</protein>
<dbReference type="Proteomes" id="UP001286313">
    <property type="component" value="Unassembled WGS sequence"/>
</dbReference>
<evidence type="ECO:0000313" key="1">
    <source>
        <dbReference type="EMBL" id="KAK3849754.1"/>
    </source>
</evidence>
<reference evidence="1" key="1">
    <citation type="submission" date="2023-10" db="EMBL/GenBank/DDBJ databases">
        <title>Genome assemblies of two species of porcelain crab, Petrolisthes cinctipes and Petrolisthes manimaculis (Anomura: Porcellanidae).</title>
        <authorList>
            <person name="Angst P."/>
        </authorList>
    </citation>
    <scope>NUCLEOTIDE SEQUENCE</scope>
    <source>
        <strain evidence="1">PB745_01</strain>
        <tissue evidence="1">Gill</tissue>
    </source>
</reference>
<proteinExistence type="predicted"/>